<dbReference type="Proteomes" id="UP001054945">
    <property type="component" value="Unassembled WGS sequence"/>
</dbReference>
<comment type="caution">
    <text evidence="1">The sequence shown here is derived from an EMBL/GenBank/DDBJ whole genome shotgun (WGS) entry which is preliminary data.</text>
</comment>
<protein>
    <submittedName>
        <fullName evidence="1">Uncharacterized protein</fullName>
    </submittedName>
</protein>
<proteinExistence type="predicted"/>
<dbReference type="AlphaFoldDB" id="A0AAV4UVW6"/>
<evidence type="ECO:0000313" key="1">
    <source>
        <dbReference type="EMBL" id="GIY61977.1"/>
    </source>
</evidence>
<keyword evidence="2" id="KW-1185">Reference proteome</keyword>
<dbReference type="EMBL" id="BPLR01013559">
    <property type="protein sequence ID" value="GIY61977.1"/>
    <property type="molecule type" value="Genomic_DNA"/>
</dbReference>
<accession>A0AAV4UVW6</accession>
<name>A0AAV4UVW6_CAEEX</name>
<organism evidence="1 2">
    <name type="scientific">Caerostris extrusa</name>
    <name type="common">Bark spider</name>
    <name type="synonym">Caerostris bankana</name>
    <dbReference type="NCBI Taxonomy" id="172846"/>
    <lineage>
        <taxon>Eukaryota</taxon>
        <taxon>Metazoa</taxon>
        <taxon>Ecdysozoa</taxon>
        <taxon>Arthropoda</taxon>
        <taxon>Chelicerata</taxon>
        <taxon>Arachnida</taxon>
        <taxon>Araneae</taxon>
        <taxon>Araneomorphae</taxon>
        <taxon>Entelegynae</taxon>
        <taxon>Araneoidea</taxon>
        <taxon>Araneidae</taxon>
        <taxon>Caerostris</taxon>
    </lineage>
</organism>
<reference evidence="1 2" key="1">
    <citation type="submission" date="2021-06" db="EMBL/GenBank/DDBJ databases">
        <title>Caerostris extrusa draft genome.</title>
        <authorList>
            <person name="Kono N."/>
            <person name="Arakawa K."/>
        </authorList>
    </citation>
    <scope>NUCLEOTIDE SEQUENCE [LARGE SCALE GENOMIC DNA]</scope>
</reference>
<evidence type="ECO:0000313" key="2">
    <source>
        <dbReference type="Proteomes" id="UP001054945"/>
    </source>
</evidence>
<sequence>MMCSENNVEVIEANRPQCQTKAGVFRYSIIGVVDKKKELVPNQCLHTQISIKDGVENGLFFSHGPVRSALADAYAVMQIPRVLRKISQIAIR</sequence>
<gene>
    <name evidence="1" type="ORF">CEXT_90171</name>
</gene>